<keyword evidence="7" id="KW-1185">Reference proteome</keyword>
<evidence type="ECO:0000256" key="2">
    <source>
        <dbReference type="ARBA" id="ARBA00009530"/>
    </source>
</evidence>
<dbReference type="GO" id="GO:0016020">
    <property type="term" value="C:membrane"/>
    <property type="evidence" value="ECO:0007669"/>
    <property type="project" value="UniProtKB-SubCell"/>
</dbReference>
<evidence type="ECO:0000313" key="7">
    <source>
        <dbReference type="Proteomes" id="UP000256328"/>
    </source>
</evidence>
<dbReference type="OrthoDB" id="2152119at2759"/>
<dbReference type="Pfam" id="PF01679">
    <property type="entry name" value="Pmp3"/>
    <property type="match status" value="1"/>
</dbReference>
<name>A0A3D8RWP4_9HELO</name>
<keyword evidence="4" id="KW-1133">Transmembrane helix</keyword>
<gene>
    <name evidence="6" type="ORF">BP5796_06354</name>
</gene>
<evidence type="ECO:0000256" key="1">
    <source>
        <dbReference type="ARBA" id="ARBA00004370"/>
    </source>
</evidence>
<evidence type="ECO:0000256" key="4">
    <source>
        <dbReference type="ARBA" id="ARBA00022989"/>
    </source>
</evidence>
<proteinExistence type="inferred from homology"/>
<evidence type="ECO:0000256" key="5">
    <source>
        <dbReference type="ARBA" id="ARBA00023136"/>
    </source>
</evidence>
<keyword evidence="3" id="KW-0812">Transmembrane</keyword>
<evidence type="ECO:0000256" key="3">
    <source>
        <dbReference type="ARBA" id="ARBA00022692"/>
    </source>
</evidence>
<dbReference type="EMBL" id="PDLN01000008">
    <property type="protein sequence ID" value="RDW78502.1"/>
    <property type="molecule type" value="Genomic_DNA"/>
</dbReference>
<organism evidence="6 7">
    <name type="scientific">Coleophoma crateriformis</name>
    <dbReference type="NCBI Taxonomy" id="565419"/>
    <lineage>
        <taxon>Eukaryota</taxon>
        <taxon>Fungi</taxon>
        <taxon>Dikarya</taxon>
        <taxon>Ascomycota</taxon>
        <taxon>Pezizomycotina</taxon>
        <taxon>Leotiomycetes</taxon>
        <taxon>Helotiales</taxon>
        <taxon>Dermateaceae</taxon>
        <taxon>Coleophoma</taxon>
    </lineage>
</organism>
<comment type="caution">
    <text evidence="6">The sequence shown here is derived from an EMBL/GenBank/DDBJ whole genome shotgun (WGS) entry which is preliminary data.</text>
</comment>
<dbReference type="AlphaFoldDB" id="A0A3D8RWP4"/>
<dbReference type="InterPro" id="IPR000612">
    <property type="entry name" value="PMP3"/>
</dbReference>
<protein>
    <submittedName>
        <fullName evidence="6">Uncharacterized protein</fullName>
    </submittedName>
</protein>
<comment type="subcellular location">
    <subcellularLocation>
        <location evidence="1">Membrane</location>
    </subcellularLocation>
</comment>
<dbReference type="PROSITE" id="PS01309">
    <property type="entry name" value="UPF0057"/>
    <property type="match status" value="1"/>
</dbReference>
<sequence>MGVVSAVLLVLITILLPPIGVYIVAGCGADLLINICLTLLGSVISRAPNFPLAWLTAHPDIFPATSTLSISNMSTMTAGNKLARAALLRLALRGSTATMFRVADKDMEPSSNPRSNLHDDGGDGFFDDGRANQLIEGDIVPDMEVTVLGRLFCGHREDKHWHWFLT</sequence>
<comment type="similarity">
    <text evidence="2">Belongs to the UPF0057 (PMP3) family.</text>
</comment>
<reference evidence="6 7" key="1">
    <citation type="journal article" date="2018" name="IMA Fungus">
        <title>IMA Genome-F 9: Draft genome sequence of Annulohypoxylon stygium, Aspergillus mulundensis, Berkeleyomyces basicola (syn. Thielaviopsis basicola), Ceratocystis smalleyi, two Cercospora beticola strains, Coleophoma cylindrospora, Fusarium fracticaudum, Phialophora cf. hyalina, and Morchella septimelata.</title>
        <authorList>
            <person name="Wingfield B.D."/>
            <person name="Bills G.F."/>
            <person name="Dong Y."/>
            <person name="Huang W."/>
            <person name="Nel W.J."/>
            <person name="Swalarsk-Parry B.S."/>
            <person name="Vaghefi N."/>
            <person name="Wilken P.M."/>
            <person name="An Z."/>
            <person name="de Beer Z.W."/>
            <person name="De Vos L."/>
            <person name="Chen L."/>
            <person name="Duong T.A."/>
            <person name="Gao Y."/>
            <person name="Hammerbacher A."/>
            <person name="Kikkert J.R."/>
            <person name="Li Y."/>
            <person name="Li H."/>
            <person name="Li K."/>
            <person name="Li Q."/>
            <person name="Liu X."/>
            <person name="Ma X."/>
            <person name="Naidoo K."/>
            <person name="Pethybridge S.J."/>
            <person name="Sun J."/>
            <person name="Steenkamp E.T."/>
            <person name="van der Nest M.A."/>
            <person name="van Wyk S."/>
            <person name="Wingfield M.J."/>
            <person name="Xiong C."/>
            <person name="Yue Q."/>
            <person name="Zhang X."/>
        </authorList>
    </citation>
    <scope>NUCLEOTIDE SEQUENCE [LARGE SCALE GENOMIC DNA]</scope>
    <source>
        <strain evidence="6 7">BP5796</strain>
    </source>
</reference>
<evidence type="ECO:0000313" key="6">
    <source>
        <dbReference type="EMBL" id="RDW78502.1"/>
    </source>
</evidence>
<accession>A0A3D8RWP4</accession>
<keyword evidence="5" id="KW-0472">Membrane</keyword>
<dbReference type="Proteomes" id="UP000256328">
    <property type="component" value="Unassembled WGS sequence"/>
</dbReference>